<reference evidence="3 4" key="1">
    <citation type="submission" date="2018-09" db="EMBL/GenBank/DDBJ databases">
        <authorList>
            <person name="Zhu H."/>
        </authorList>
    </citation>
    <scope>NUCLEOTIDE SEQUENCE [LARGE SCALE GENOMIC DNA]</scope>
    <source>
        <strain evidence="3 4">K1S02-61</strain>
    </source>
</reference>
<protein>
    <submittedName>
        <fullName evidence="3">DUF418 domain-containing protein</fullName>
    </submittedName>
</protein>
<dbReference type="PANTHER" id="PTHR30590:SF2">
    <property type="entry name" value="INNER MEMBRANE PROTEIN"/>
    <property type="match status" value="1"/>
</dbReference>
<dbReference type="RefSeq" id="WP_119808985.1">
    <property type="nucleotide sequence ID" value="NZ_QYUP01000008.1"/>
</dbReference>
<keyword evidence="1" id="KW-0472">Membrane</keyword>
<dbReference type="Pfam" id="PF04235">
    <property type="entry name" value="DUF418"/>
    <property type="match status" value="1"/>
</dbReference>
<feature type="transmembrane region" description="Helical" evidence="1">
    <location>
        <begin position="244"/>
        <end position="263"/>
    </location>
</feature>
<gene>
    <name evidence="3" type="ORF">D3872_00650</name>
</gene>
<dbReference type="EMBL" id="QYUP01000008">
    <property type="protein sequence ID" value="RJG27639.1"/>
    <property type="molecule type" value="Genomic_DNA"/>
</dbReference>
<dbReference type="Proteomes" id="UP000284006">
    <property type="component" value="Unassembled WGS sequence"/>
</dbReference>
<evidence type="ECO:0000313" key="3">
    <source>
        <dbReference type="EMBL" id="RJG27639.1"/>
    </source>
</evidence>
<proteinExistence type="predicted"/>
<feature type="transmembrane region" description="Helical" evidence="1">
    <location>
        <begin position="149"/>
        <end position="169"/>
    </location>
</feature>
<feature type="transmembrane region" description="Helical" evidence="1">
    <location>
        <begin position="102"/>
        <end position="128"/>
    </location>
</feature>
<dbReference type="OrthoDB" id="9807744at2"/>
<keyword evidence="1" id="KW-0812">Transmembrane</keyword>
<feature type="transmembrane region" description="Helical" evidence="1">
    <location>
        <begin position="283"/>
        <end position="305"/>
    </location>
</feature>
<feature type="domain" description="DUF418" evidence="2">
    <location>
        <begin position="229"/>
        <end position="393"/>
    </location>
</feature>
<sequence length="394" mass="43579">MAAPSSRRSERIDALRGFAVFGILLINVWGFVYGYAVLRYGPMGGDDSQADRFAVFFAAAFAEQKFYPIFSFLFGAGFALQIRSLTKSVGALEAMRIYRRRLGWLLVVGLLHGSLLWFGDILTAYALTGFWVFRKGLQPLSKVRESFDAAVLLNGGLLLLMALLTVFIATSSDFAADALVEVLRAADIYVNGGWGEVARERLKDFGTNLSGFWLFIPRLMLLFLLGVFAVRLGWITRPHRHRRLWLCVLAAGLLVALPLNLWWGYSAVDMAVGAGTPRPTSHAALYLLELSGPALGAAYIAAFMLAGERAMDSVARWLAPVGRMALTNYLVQSLALGLMLPAYGLGLGALLGRIELLALCMAIMLVQVLLSRWWLSGHQQGPFEALWRRFTYRR</sequence>
<dbReference type="PANTHER" id="PTHR30590">
    <property type="entry name" value="INNER MEMBRANE PROTEIN"/>
    <property type="match status" value="1"/>
</dbReference>
<feature type="transmembrane region" description="Helical" evidence="1">
    <location>
        <begin position="356"/>
        <end position="375"/>
    </location>
</feature>
<comment type="caution">
    <text evidence="3">The sequence shown here is derived from an EMBL/GenBank/DDBJ whole genome shotgun (WGS) entry which is preliminary data.</text>
</comment>
<feature type="transmembrane region" description="Helical" evidence="1">
    <location>
        <begin position="53"/>
        <end position="82"/>
    </location>
</feature>
<accession>A0A418Y8K4</accession>
<dbReference type="InterPro" id="IPR007349">
    <property type="entry name" value="DUF418"/>
</dbReference>
<evidence type="ECO:0000256" key="1">
    <source>
        <dbReference type="SAM" id="Phobius"/>
    </source>
</evidence>
<name>A0A418Y8K4_9BURK</name>
<organism evidence="3 4">
    <name type="scientific">Massilia cavernae</name>
    <dbReference type="NCBI Taxonomy" id="2320864"/>
    <lineage>
        <taxon>Bacteria</taxon>
        <taxon>Pseudomonadati</taxon>
        <taxon>Pseudomonadota</taxon>
        <taxon>Betaproteobacteria</taxon>
        <taxon>Burkholderiales</taxon>
        <taxon>Oxalobacteraceae</taxon>
        <taxon>Telluria group</taxon>
        <taxon>Massilia</taxon>
    </lineage>
</organism>
<feature type="transmembrane region" description="Helical" evidence="1">
    <location>
        <begin position="326"/>
        <end position="350"/>
    </location>
</feature>
<evidence type="ECO:0000259" key="2">
    <source>
        <dbReference type="Pfam" id="PF04235"/>
    </source>
</evidence>
<keyword evidence="4" id="KW-1185">Reference proteome</keyword>
<keyword evidence="1" id="KW-1133">Transmembrane helix</keyword>
<dbReference type="InterPro" id="IPR052529">
    <property type="entry name" value="Bact_Transport_Assoc"/>
</dbReference>
<dbReference type="AlphaFoldDB" id="A0A418Y8K4"/>
<feature type="transmembrane region" description="Helical" evidence="1">
    <location>
        <begin position="212"/>
        <end position="232"/>
    </location>
</feature>
<feature type="transmembrane region" description="Helical" evidence="1">
    <location>
        <begin position="20"/>
        <end position="41"/>
    </location>
</feature>
<evidence type="ECO:0000313" key="4">
    <source>
        <dbReference type="Proteomes" id="UP000284006"/>
    </source>
</evidence>